<proteinExistence type="predicted"/>
<dbReference type="EMBL" id="BJYZ01000048">
    <property type="protein sequence ID" value="GEO42685.1"/>
    <property type="molecule type" value="Genomic_DNA"/>
</dbReference>
<evidence type="ECO:0000313" key="3">
    <source>
        <dbReference type="Proteomes" id="UP000321523"/>
    </source>
</evidence>
<evidence type="ECO:0000313" key="2">
    <source>
        <dbReference type="EMBL" id="GEO42685.1"/>
    </source>
</evidence>
<dbReference type="SMART" id="SM01321">
    <property type="entry name" value="Y1_Tnp"/>
    <property type="match status" value="1"/>
</dbReference>
<comment type="caution">
    <text evidence="2">The sequence shown here is derived from an EMBL/GenBank/DDBJ whole genome shotgun (WGS) entry which is preliminary data.</text>
</comment>
<dbReference type="GO" id="GO:0006313">
    <property type="term" value="P:DNA transposition"/>
    <property type="evidence" value="ECO:0007669"/>
    <property type="project" value="InterPro"/>
</dbReference>
<evidence type="ECO:0000259" key="1">
    <source>
        <dbReference type="SMART" id="SM01321"/>
    </source>
</evidence>
<dbReference type="AlphaFoldDB" id="A0A512E1U3"/>
<name>A0A512E1U3_9PROT</name>
<sequence>MKGKRGQTTINMLTSAPHPIPMHLQVSTMPRRPRLSLAAMPFHLIQRGNNRGACFFAESDYTFYLNELKAACQAHRASLHAYCLMTNHVHLLLTPAEADGPSLVMKRLGQRYVQYVNRTHGRSGTLWEGRFRSCPVGEEAYLFACARYIESNPVRANMVAQPADYRWSSYRANALGQPDPSVTPHELYEALGSTPEARLSAYRELFRQYPDQSQIEEIRSATNGGFALGSETFQQHIANLTGRRTWRGHPGRPASREVGQVV</sequence>
<protein>
    <submittedName>
        <fullName evidence="2">Transposase</fullName>
    </submittedName>
</protein>
<dbReference type="GO" id="GO:0004803">
    <property type="term" value="F:transposase activity"/>
    <property type="evidence" value="ECO:0007669"/>
    <property type="project" value="InterPro"/>
</dbReference>
<dbReference type="PANTHER" id="PTHR34322">
    <property type="entry name" value="TRANSPOSASE, Y1_TNP DOMAIN-CONTAINING"/>
    <property type="match status" value="1"/>
</dbReference>
<feature type="domain" description="Transposase IS200-like" evidence="1">
    <location>
        <begin position="37"/>
        <end position="152"/>
    </location>
</feature>
<dbReference type="Proteomes" id="UP000321523">
    <property type="component" value="Unassembled WGS sequence"/>
</dbReference>
<accession>A0A512E1U3</accession>
<gene>
    <name evidence="2" type="ORF">SAE02_68330</name>
</gene>
<dbReference type="InterPro" id="IPR036515">
    <property type="entry name" value="Transposase_17_sf"/>
</dbReference>
<keyword evidence="3" id="KW-1185">Reference proteome</keyword>
<dbReference type="Pfam" id="PF01797">
    <property type="entry name" value="Y1_Tnp"/>
    <property type="match status" value="1"/>
</dbReference>
<dbReference type="PANTHER" id="PTHR34322:SF2">
    <property type="entry name" value="TRANSPOSASE IS200-LIKE DOMAIN-CONTAINING PROTEIN"/>
    <property type="match status" value="1"/>
</dbReference>
<dbReference type="InterPro" id="IPR002686">
    <property type="entry name" value="Transposase_17"/>
</dbReference>
<dbReference type="GO" id="GO:0003677">
    <property type="term" value="F:DNA binding"/>
    <property type="evidence" value="ECO:0007669"/>
    <property type="project" value="InterPro"/>
</dbReference>
<reference evidence="2 3" key="1">
    <citation type="submission" date="2019-07" db="EMBL/GenBank/DDBJ databases">
        <title>Whole genome shotgun sequence of Skermanella aerolata NBRC 106429.</title>
        <authorList>
            <person name="Hosoyama A."/>
            <person name="Uohara A."/>
            <person name="Ohji S."/>
            <person name="Ichikawa N."/>
        </authorList>
    </citation>
    <scope>NUCLEOTIDE SEQUENCE [LARGE SCALE GENOMIC DNA]</scope>
    <source>
        <strain evidence="2 3">NBRC 106429</strain>
    </source>
</reference>
<dbReference type="Gene3D" id="3.30.70.1290">
    <property type="entry name" value="Transposase IS200-like"/>
    <property type="match status" value="1"/>
</dbReference>
<dbReference type="SUPFAM" id="SSF143422">
    <property type="entry name" value="Transposase IS200-like"/>
    <property type="match status" value="1"/>
</dbReference>
<organism evidence="2 3">
    <name type="scientific">Skermanella aerolata</name>
    <dbReference type="NCBI Taxonomy" id="393310"/>
    <lineage>
        <taxon>Bacteria</taxon>
        <taxon>Pseudomonadati</taxon>
        <taxon>Pseudomonadota</taxon>
        <taxon>Alphaproteobacteria</taxon>
        <taxon>Rhodospirillales</taxon>
        <taxon>Azospirillaceae</taxon>
        <taxon>Skermanella</taxon>
    </lineage>
</organism>